<dbReference type="InterPro" id="IPR016035">
    <property type="entry name" value="Acyl_Trfase/lysoPLipase"/>
</dbReference>
<reference evidence="6" key="1">
    <citation type="submission" date="2016-07" db="EMBL/GenBank/DDBJ databases">
        <title>Microvirga ossetica sp. nov. a new species of rhizobia isolated from root nodules of the legume species Vicia alpestris Steven originated from North Ossetia region in the Caucasus.</title>
        <authorList>
            <person name="Safronova V.I."/>
            <person name="Kuznetsova I.G."/>
            <person name="Sazanova A.L."/>
            <person name="Belimov A."/>
            <person name="Andronov E."/>
            <person name="Osledkin Y.S."/>
            <person name="Onishchuk O.P."/>
            <person name="Kurchak O.N."/>
            <person name="Shaposhnikov A.I."/>
            <person name="Willems A."/>
            <person name="Tikhonovich I.A."/>
        </authorList>
    </citation>
    <scope>NUCLEOTIDE SEQUENCE [LARGE SCALE GENOMIC DNA]</scope>
    <source>
        <strain evidence="6">V5/3M</strain>
    </source>
</reference>
<evidence type="ECO:0000256" key="4">
    <source>
        <dbReference type="PROSITE-ProRule" id="PRU01161"/>
    </source>
</evidence>
<dbReference type="PANTHER" id="PTHR14226">
    <property type="entry name" value="NEUROPATHY TARGET ESTERASE/SWISS CHEESE D.MELANOGASTER"/>
    <property type="match status" value="1"/>
</dbReference>
<feature type="active site" description="Proton acceptor" evidence="4">
    <location>
        <position position="209"/>
    </location>
</feature>
<protein>
    <recommendedName>
        <fullName evidence="5">PNPLA domain-containing protein</fullName>
    </recommendedName>
</protein>
<dbReference type="EMBL" id="CP016616">
    <property type="protein sequence ID" value="ANY77477.1"/>
    <property type="molecule type" value="Genomic_DNA"/>
</dbReference>
<feature type="short sequence motif" description="DGA/G" evidence="4">
    <location>
        <begin position="209"/>
        <end position="211"/>
    </location>
</feature>
<dbReference type="PANTHER" id="PTHR14226:SF78">
    <property type="entry name" value="SLR0060 PROTEIN"/>
    <property type="match status" value="1"/>
</dbReference>
<feature type="short sequence motif" description="GXSXG" evidence="4">
    <location>
        <begin position="74"/>
        <end position="78"/>
    </location>
</feature>
<name>A0A1B2EC19_9HYPH</name>
<evidence type="ECO:0000259" key="5">
    <source>
        <dbReference type="PROSITE" id="PS51635"/>
    </source>
</evidence>
<evidence type="ECO:0000256" key="3">
    <source>
        <dbReference type="ARBA" id="ARBA00023098"/>
    </source>
</evidence>
<dbReference type="PROSITE" id="PS51635">
    <property type="entry name" value="PNPLA"/>
    <property type="match status" value="1"/>
</dbReference>
<evidence type="ECO:0000256" key="1">
    <source>
        <dbReference type="ARBA" id="ARBA00022801"/>
    </source>
</evidence>
<dbReference type="InterPro" id="IPR050301">
    <property type="entry name" value="NTE"/>
</dbReference>
<dbReference type="GO" id="GO:0016042">
    <property type="term" value="P:lipid catabolic process"/>
    <property type="evidence" value="ECO:0007669"/>
    <property type="project" value="UniProtKB-UniRule"/>
</dbReference>
<feature type="short sequence motif" description="GXGXXG" evidence="4">
    <location>
        <begin position="46"/>
        <end position="51"/>
    </location>
</feature>
<keyword evidence="2 4" id="KW-0442">Lipid degradation</keyword>
<dbReference type="AlphaFoldDB" id="A0A1B2EC19"/>
<sequence length="344" mass="37087">MKLSLHDVFTGSHPDQSIEAHSLAPIHTHTIKSKTTKRRLSLALQGGGSFGAFTWGVLDRLLDDDDLALDAVSGASAGAVNAVLLASGLTEGGRSGARNRLEQFWKRASEAAPRAQSGTALAVATRVLSPYQFNPFNVNPLKRLLADEIDFDALRAKPSLRLLIGATRVRDGTLHVFREKDVTLDTVLASACLPVIHHAVTVDGEVYWDGGYSANPPLIPLVSASRASETLIVQIMPTAGAEMPTSSSEIVKRMEQITFNSSLMRDMDALAAMTKLSSAESGASGLSRKLQKLRLHHIAAETEYPLLSQSSALNLDWEFLLTLREAGRVAADRWLSGDMPGRVN</sequence>
<dbReference type="Pfam" id="PF01734">
    <property type="entry name" value="Patatin"/>
    <property type="match status" value="1"/>
</dbReference>
<gene>
    <name evidence="6" type="ORF">BB934_03935</name>
</gene>
<keyword evidence="3 4" id="KW-0443">Lipid metabolism</keyword>
<accession>A0A1B2EC19</accession>
<feature type="domain" description="PNPLA" evidence="5">
    <location>
        <begin position="42"/>
        <end position="222"/>
    </location>
</feature>
<evidence type="ECO:0000256" key="2">
    <source>
        <dbReference type="ARBA" id="ARBA00022963"/>
    </source>
</evidence>
<dbReference type="KEGG" id="moc:BB934_03935"/>
<evidence type="ECO:0000313" key="6">
    <source>
        <dbReference type="EMBL" id="ANY77477.1"/>
    </source>
</evidence>
<proteinExistence type="predicted"/>
<dbReference type="Gene3D" id="3.40.1090.10">
    <property type="entry name" value="Cytosolic phospholipase A2 catalytic domain"/>
    <property type="match status" value="2"/>
</dbReference>
<organism evidence="6">
    <name type="scientific">Microvirga ossetica</name>
    <dbReference type="NCBI Taxonomy" id="1882682"/>
    <lineage>
        <taxon>Bacteria</taxon>
        <taxon>Pseudomonadati</taxon>
        <taxon>Pseudomonadota</taxon>
        <taxon>Alphaproteobacteria</taxon>
        <taxon>Hyphomicrobiales</taxon>
        <taxon>Methylobacteriaceae</taxon>
        <taxon>Microvirga</taxon>
    </lineage>
</organism>
<keyword evidence="1 4" id="KW-0378">Hydrolase</keyword>
<feature type="active site" description="Nucleophile" evidence="4">
    <location>
        <position position="76"/>
    </location>
</feature>
<dbReference type="InterPro" id="IPR002641">
    <property type="entry name" value="PNPLA_dom"/>
</dbReference>
<dbReference type="GO" id="GO:0016787">
    <property type="term" value="F:hydrolase activity"/>
    <property type="evidence" value="ECO:0007669"/>
    <property type="project" value="UniProtKB-UniRule"/>
</dbReference>
<dbReference type="SUPFAM" id="SSF52151">
    <property type="entry name" value="FabD/lysophospholipase-like"/>
    <property type="match status" value="1"/>
</dbReference>